<dbReference type="PANTHER" id="PTHR38767">
    <property type="entry name" value="DNA POLYMERASE III SUBUNIT CHI"/>
    <property type="match status" value="1"/>
</dbReference>
<dbReference type="Pfam" id="PF04364">
    <property type="entry name" value="DNA_pol3_chi"/>
    <property type="match status" value="1"/>
</dbReference>
<dbReference type="SUPFAM" id="SSF102400">
    <property type="entry name" value="DNA polymerase III chi subunit"/>
    <property type="match status" value="1"/>
</dbReference>
<organism evidence="1 2">
    <name type="scientific">Spongiibacter pelagi</name>
    <dbReference type="NCBI Taxonomy" id="2760804"/>
    <lineage>
        <taxon>Bacteria</taxon>
        <taxon>Pseudomonadati</taxon>
        <taxon>Pseudomonadota</taxon>
        <taxon>Gammaproteobacteria</taxon>
        <taxon>Cellvibrionales</taxon>
        <taxon>Spongiibacteraceae</taxon>
        <taxon>Spongiibacter</taxon>
    </lineage>
</organism>
<dbReference type="GO" id="GO:0003677">
    <property type="term" value="F:DNA binding"/>
    <property type="evidence" value="ECO:0007669"/>
    <property type="project" value="InterPro"/>
</dbReference>
<dbReference type="GO" id="GO:0006260">
    <property type="term" value="P:DNA replication"/>
    <property type="evidence" value="ECO:0007669"/>
    <property type="project" value="InterPro"/>
</dbReference>
<accession>A0A927GV98</accession>
<dbReference type="EMBL" id="JACXLD010000002">
    <property type="protein sequence ID" value="MBD2858170.1"/>
    <property type="molecule type" value="Genomic_DNA"/>
</dbReference>
<dbReference type="PANTHER" id="PTHR38767:SF1">
    <property type="entry name" value="DNA POLYMERASE III SUBUNIT CHI"/>
    <property type="match status" value="1"/>
</dbReference>
<sequence>MTRIDFYILSSAEQHTAWLYCCRLVQKAWQHGHQVFICCEDDASCQAVNDLLWTFRPDSFLPHSLASEAGKTTDTICIGTANQLGEHCDVLVNLCRETPPQFSRFKRLSEIVFQQPEWLNASRQRYSAYQQRGYPLHKHDVAA</sequence>
<reference evidence="1" key="1">
    <citation type="submission" date="2020-09" db="EMBL/GenBank/DDBJ databases">
        <authorList>
            <person name="Yoon J.-W."/>
        </authorList>
    </citation>
    <scope>NUCLEOTIDE SEQUENCE</scope>
    <source>
        <strain evidence="1">KMU-158</strain>
    </source>
</reference>
<gene>
    <name evidence="1" type="ORF">IB286_04050</name>
</gene>
<dbReference type="AlphaFoldDB" id="A0A927GV98"/>
<dbReference type="GO" id="GO:0003887">
    <property type="term" value="F:DNA-directed DNA polymerase activity"/>
    <property type="evidence" value="ECO:0007669"/>
    <property type="project" value="InterPro"/>
</dbReference>
<dbReference type="Gene3D" id="3.40.50.10110">
    <property type="entry name" value="DNA polymerase III subunit chi"/>
    <property type="match status" value="1"/>
</dbReference>
<name>A0A927GV98_9GAMM</name>
<comment type="caution">
    <text evidence="1">The sequence shown here is derived from an EMBL/GenBank/DDBJ whole genome shotgun (WGS) entry which is preliminary data.</text>
</comment>
<keyword evidence="2" id="KW-1185">Reference proteome</keyword>
<dbReference type="RefSeq" id="WP_190762774.1">
    <property type="nucleotide sequence ID" value="NZ_JACXLD010000002.1"/>
</dbReference>
<dbReference type="GO" id="GO:0032298">
    <property type="term" value="P:positive regulation of DNA-templated DNA replication initiation"/>
    <property type="evidence" value="ECO:0007669"/>
    <property type="project" value="TreeGrafter"/>
</dbReference>
<protein>
    <submittedName>
        <fullName evidence="1">DNA polymerase III subunit chi</fullName>
    </submittedName>
</protein>
<dbReference type="Proteomes" id="UP000610558">
    <property type="component" value="Unassembled WGS sequence"/>
</dbReference>
<evidence type="ECO:0000313" key="2">
    <source>
        <dbReference type="Proteomes" id="UP000610558"/>
    </source>
</evidence>
<proteinExistence type="predicted"/>
<dbReference type="InterPro" id="IPR007459">
    <property type="entry name" value="DNA_pol3_chi"/>
</dbReference>
<dbReference type="InterPro" id="IPR036768">
    <property type="entry name" value="PolIII_chi_sf"/>
</dbReference>
<evidence type="ECO:0000313" key="1">
    <source>
        <dbReference type="EMBL" id="MBD2858170.1"/>
    </source>
</evidence>